<reference evidence="1" key="1">
    <citation type="submission" date="2021-06" db="EMBL/GenBank/DDBJ databases">
        <authorList>
            <person name="Kallberg Y."/>
            <person name="Tangrot J."/>
            <person name="Rosling A."/>
        </authorList>
    </citation>
    <scope>NUCLEOTIDE SEQUENCE</scope>
    <source>
        <strain evidence="1">MA461A</strain>
    </source>
</reference>
<keyword evidence="2" id="KW-1185">Reference proteome</keyword>
<feature type="non-terminal residue" evidence="1">
    <location>
        <position position="1"/>
    </location>
</feature>
<evidence type="ECO:0000313" key="2">
    <source>
        <dbReference type="Proteomes" id="UP000789920"/>
    </source>
</evidence>
<sequence length="334" mass="38794">TCNYISKNTSEESTSLNTNTNMMPRSELEQKLDFYRKKAVVYNMEKSTQNWMRKFEEFRTKYNYVTPLELIEDLYLIEQQICEYVVQITKKGGSEYKATTIKQTINRINRYLSKNSTIHLHEKGLGKKEESMALTVQQVREILDDKFLNPKTPQSLLYRVFFRIQGDDVQQIHLLSDSPCTFGPVSDLVNYISKHPSDAPSNFYLHPNLNWIRNFMKDIKQKIKVKLPEGILTNHSGRKTATQILQDANILENAIINVTGHKSIQRVCAYQHINKHQQINMMKTLVSTIEPLKNSNKINQVASAEFNRSHDNINVNINTISMQDINMIQGEFQN</sequence>
<evidence type="ECO:0000313" key="1">
    <source>
        <dbReference type="EMBL" id="CAG8806189.1"/>
    </source>
</evidence>
<accession>A0ACA9RS00</accession>
<gene>
    <name evidence="1" type="ORF">RPERSI_LOCUS22105</name>
</gene>
<proteinExistence type="predicted"/>
<dbReference type="Proteomes" id="UP000789920">
    <property type="component" value="Unassembled WGS sequence"/>
</dbReference>
<protein>
    <submittedName>
        <fullName evidence="1">28485_t:CDS:1</fullName>
    </submittedName>
</protein>
<name>A0ACA9RS00_9GLOM</name>
<dbReference type="EMBL" id="CAJVQC010066184">
    <property type="protein sequence ID" value="CAG8806189.1"/>
    <property type="molecule type" value="Genomic_DNA"/>
</dbReference>
<comment type="caution">
    <text evidence="1">The sequence shown here is derived from an EMBL/GenBank/DDBJ whole genome shotgun (WGS) entry which is preliminary data.</text>
</comment>
<organism evidence="1 2">
    <name type="scientific">Racocetra persica</name>
    <dbReference type="NCBI Taxonomy" id="160502"/>
    <lineage>
        <taxon>Eukaryota</taxon>
        <taxon>Fungi</taxon>
        <taxon>Fungi incertae sedis</taxon>
        <taxon>Mucoromycota</taxon>
        <taxon>Glomeromycotina</taxon>
        <taxon>Glomeromycetes</taxon>
        <taxon>Diversisporales</taxon>
        <taxon>Gigasporaceae</taxon>
        <taxon>Racocetra</taxon>
    </lineage>
</organism>